<accession>A0A2P2QHI3</accession>
<sequence length="26" mass="2641">MDSTIDVESPLSAASSNAGYPADDQV</sequence>
<name>A0A2P2QHI3_RHIMU</name>
<dbReference type="AlphaFoldDB" id="A0A2P2QHI3"/>
<dbReference type="EMBL" id="GGEC01085883">
    <property type="protein sequence ID" value="MBX66367.1"/>
    <property type="molecule type" value="Transcribed_RNA"/>
</dbReference>
<organism evidence="2">
    <name type="scientific">Rhizophora mucronata</name>
    <name type="common">Asiatic mangrove</name>
    <dbReference type="NCBI Taxonomy" id="61149"/>
    <lineage>
        <taxon>Eukaryota</taxon>
        <taxon>Viridiplantae</taxon>
        <taxon>Streptophyta</taxon>
        <taxon>Embryophyta</taxon>
        <taxon>Tracheophyta</taxon>
        <taxon>Spermatophyta</taxon>
        <taxon>Magnoliopsida</taxon>
        <taxon>eudicotyledons</taxon>
        <taxon>Gunneridae</taxon>
        <taxon>Pentapetalae</taxon>
        <taxon>rosids</taxon>
        <taxon>fabids</taxon>
        <taxon>Malpighiales</taxon>
        <taxon>Rhizophoraceae</taxon>
        <taxon>Rhizophora</taxon>
    </lineage>
</organism>
<protein>
    <submittedName>
        <fullName evidence="2">Uncharacterized protein</fullName>
    </submittedName>
</protein>
<proteinExistence type="predicted"/>
<reference evidence="2" key="1">
    <citation type="submission" date="2018-02" db="EMBL/GenBank/DDBJ databases">
        <title>Rhizophora mucronata_Transcriptome.</title>
        <authorList>
            <person name="Meera S.P."/>
            <person name="Sreeshan A."/>
            <person name="Augustine A."/>
        </authorList>
    </citation>
    <scope>NUCLEOTIDE SEQUENCE</scope>
    <source>
        <tissue evidence="2">Leaf</tissue>
    </source>
</reference>
<feature type="region of interest" description="Disordered" evidence="1">
    <location>
        <begin position="1"/>
        <end position="26"/>
    </location>
</feature>
<evidence type="ECO:0000313" key="2">
    <source>
        <dbReference type="EMBL" id="MBX66367.1"/>
    </source>
</evidence>
<evidence type="ECO:0000256" key="1">
    <source>
        <dbReference type="SAM" id="MobiDB-lite"/>
    </source>
</evidence>